<feature type="region of interest" description="Disordered" evidence="1">
    <location>
        <begin position="36"/>
        <end position="72"/>
    </location>
</feature>
<keyword evidence="2" id="KW-0472">Membrane</keyword>
<name>A0A3N0Y279_ANAGA</name>
<comment type="caution">
    <text evidence="3">The sequence shown here is derived from an EMBL/GenBank/DDBJ whole genome shotgun (WGS) entry which is preliminary data.</text>
</comment>
<organism evidence="3 4">
    <name type="scientific">Anabarilius grahami</name>
    <name type="common">Kanglang fish</name>
    <name type="synonym">Barilius grahami</name>
    <dbReference type="NCBI Taxonomy" id="495550"/>
    <lineage>
        <taxon>Eukaryota</taxon>
        <taxon>Metazoa</taxon>
        <taxon>Chordata</taxon>
        <taxon>Craniata</taxon>
        <taxon>Vertebrata</taxon>
        <taxon>Euteleostomi</taxon>
        <taxon>Actinopterygii</taxon>
        <taxon>Neopterygii</taxon>
        <taxon>Teleostei</taxon>
        <taxon>Ostariophysi</taxon>
        <taxon>Cypriniformes</taxon>
        <taxon>Xenocyprididae</taxon>
        <taxon>Xenocypridinae</taxon>
        <taxon>Xenocypridinae incertae sedis</taxon>
        <taxon>Anabarilius</taxon>
    </lineage>
</organism>
<keyword evidence="2" id="KW-1133">Transmembrane helix</keyword>
<evidence type="ECO:0000313" key="3">
    <source>
        <dbReference type="EMBL" id="ROL23578.1"/>
    </source>
</evidence>
<dbReference type="Proteomes" id="UP000281406">
    <property type="component" value="Unassembled WGS sequence"/>
</dbReference>
<dbReference type="AlphaFoldDB" id="A0A3N0Y279"/>
<accession>A0A3N0Y279</accession>
<protein>
    <submittedName>
        <fullName evidence="3">Uncharacterized protein</fullName>
    </submittedName>
</protein>
<gene>
    <name evidence="3" type="ORF">DPX16_18846</name>
</gene>
<feature type="transmembrane region" description="Helical" evidence="2">
    <location>
        <begin position="277"/>
        <end position="299"/>
    </location>
</feature>
<evidence type="ECO:0000313" key="4">
    <source>
        <dbReference type="Proteomes" id="UP000281406"/>
    </source>
</evidence>
<reference evidence="3 4" key="1">
    <citation type="submission" date="2018-10" db="EMBL/GenBank/DDBJ databases">
        <title>Genome assembly for a Yunnan-Guizhou Plateau 3E fish, Anabarilius grahami (Regan), and its evolutionary and genetic applications.</title>
        <authorList>
            <person name="Jiang W."/>
        </authorList>
    </citation>
    <scope>NUCLEOTIDE SEQUENCE [LARGE SCALE GENOMIC DNA]</scope>
    <source>
        <strain evidence="3">AG-KIZ</strain>
        <tissue evidence="3">Muscle</tissue>
    </source>
</reference>
<dbReference type="EMBL" id="RJVU01053773">
    <property type="protein sequence ID" value="ROL23578.1"/>
    <property type="molecule type" value="Genomic_DNA"/>
</dbReference>
<keyword evidence="2" id="KW-0812">Transmembrane</keyword>
<keyword evidence="4" id="KW-1185">Reference proteome</keyword>
<evidence type="ECO:0000256" key="1">
    <source>
        <dbReference type="SAM" id="MobiDB-lite"/>
    </source>
</evidence>
<feature type="region of interest" description="Disordered" evidence="1">
    <location>
        <begin position="81"/>
        <end position="100"/>
    </location>
</feature>
<sequence length="318" mass="34726">MFWIRATFNNPIDLPDTAGLDWREILIQCLESVVSWSGTKPDPEQPSSTAEKSCDRAAPPAATSEQEPEDKGTELVIAPEVVPQHGSDLEPETPAAEGTETEDWMIDFYGDLLCHDFRYPLKSHFIATSTELSQFSSPIPAMSLGIPCNDIEPQVEPSATPLTLSPLIIPQMSSAKPATSWLFQPSAPLWTVGSGKLWVFASGTPPSSTLGSHRPTITIPWILPPSSPPWTLLLDLLPVVRPLSKPHSASLCHPVASPLLPALHHLLILLFFASRHVLLVSVFLGFQFVFICHVSSLFICCQSSVTMDTNLSSQLFIV</sequence>
<proteinExistence type="predicted"/>
<evidence type="ECO:0000256" key="2">
    <source>
        <dbReference type="SAM" id="Phobius"/>
    </source>
</evidence>